<reference evidence="13 14" key="1">
    <citation type="journal article" date="2018" name="Sci. Rep.">
        <title>A novel species of the marine cyanobacterium Acaryochloris with a unique pigment content and lifestyle.</title>
        <authorList>
            <person name="Partensky F."/>
            <person name="Six C."/>
            <person name="Ratin M."/>
            <person name="Garczarek L."/>
            <person name="Vaulot D."/>
            <person name="Probert I."/>
            <person name="Calteau A."/>
            <person name="Gourvil P."/>
            <person name="Marie D."/>
            <person name="Grebert T."/>
            <person name="Bouchier C."/>
            <person name="Le Panse S."/>
            <person name="Gachenot M."/>
            <person name="Rodriguez F."/>
            <person name="Garrido J.L."/>
        </authorList>
    </citation>
    <scope>NUCLEOTIDE SEQUENCE [LARGE SCALE GENOMIC DNA]</scope>
    <source>
        <strain evidence="13 14">RCC1774</strain>
    </source>
</reference>
<dbReference type="Pfam" id="PF01435">
    <property type="entry name" value="Peptidase_M48"/>
    <property type="match status" value="1"/>
</dbReference>
<evidence type="ECO:0000256" key="11">
    <source>
        <dbReference type="SAM" id="Phobius"/>
    </source>
</evidence>
<dbReference type="CDD" id="cd07328">
    <property type="entry name" value="M48_Ste24p_like"/>
    <property type="match status" value="1"/>
</dbReference>
<evidence type="ECO:0000256" key="9">
    <source>
        <dbReference type="ARBA" id="ARBA00023049"/>
    </source>
</evidence>
<name>A0A2W1K0A4_9CYAN</name>
<dbReference type="InterPro" id="IPR050083">
    <property type="entry name" value="HtpX_protease"/>
</dbReference>
<dbReference type="GO" id="GO:0006508">
    <property type="term" value="P:proteolysis"/>
    <property type="evidence" value="ECO:0007669"/>
    <property type="project" value="UniProtKB-KW"/>
</dbReference>
<keyword evidence="4 11" id="KW-0812">Transmembrane</keyword>
<dbReference type="Gene3D" id="3.30.2010.10">
    <property type="entry name" value="Metalloproteases ('zincins'), catalytic domain"/>
    <property type="match status" value="1"/>
</dbReference>
<evidence type="ECO:0000256" key="4">
    <source>
        <dbReference type="ARBA" id="ARBA00022692"/>
    </source>
</evidence>
<accession>A0A2W1K0A4</accession>
<keyword evidence="9" id="KW-0482">Metalloprotease</keyword>
<evidence type="ECO:0000259" key="12">
    <source>
        <dbReference type="Pfam" id="PF01435"/>
    </source>
</evidence>
<dbReference type="SUPFAM" id="SSF48452">
    <property type="entry name" value="TPR-like"/>
    <property type="match status" value="1"/>
</dbReference>
<feature type="transmembrane region" description="Helical" evidence="11">
    <location>
        <begin position="78"/>
        <end position="99"/>
    </location>
</feature>
<dbReference type="EMBL" id="PQWO01000004">
    <property type="protein sequence ID" value="PZD73717.1"/>
    <property type="molecule type" value="Genomic_DNA"/>
</dbReference>
<evidence type="ECO:0000256" key="2">
    <source>
        <dbReference type="ARBA" id="ARBA00022475"/>
    </source>
</evidence>
<organism evidence="13 14">
    <name type="scientific">Acaryochloris thomasi RCC1774</name>
    <dbReference type="NCBI Taxonomy" id="1764569"/>
    <lineage>
        <taxon>Bacteria</taxon>
        <taxon>Bacillati</taxon>
        <taxon>Cyanobacteriota</taxon>
        <taxon>Cyanophyceae</taxon>
        <taxon>Acaryochloridales</taxon>
        <taxon>Acaryochloridaceae</taxon>
        <taxon>Acaryochloris</taxon>
        <taxon>Acaryochloris thomasi</taxon>
    </lineage>
</organism>
<comment type="cofactor">
    <cofactor evidence="1">
        <name>Zn(2+)</name>
        <dbReference type="ChEBI" id="CHEBI:29105"/>
    </cofactor>
</comment>
<feature type="transmembrane region" description="Helical" evidence="11">
    <location>
        <begin position="41"/>
        <end position="66"/>
    </location>
</feature>
<keyword evidence="14" id="KW-1185">Reference proteome</keyword>
<evidence type="ECO:0000256" key="10">
    <source>
        <dbReference type="ARBA" id="ARBA00023136"/>
    </source>
</evidence>
<evidence type="ECO:0000256" key="3">
    <source>
        <dbReference type="ARBA" id="ARBA00022670"/>
    </source>
</evidence>
<dbReference type="GO" id="GO:0046872">
    <property type="term" value="F:metal ion binding"/>
    <property type="evidence" value="ECO:0007669"/>
    <property type="project" value="UniProtKB-KW"/>
</dbReference>
<evidence type="ECO:0000313" key="13">
    <source>
        <dbReference type="EMBL" id="PZD73717.1"/>
    </source>
</evidence>
<dbReference type="OrthoDB" id="9789270at2"/>
<feature type="domain" description="Peptidase M48" evidence="12">
    <location>
        <begin position="161"/>
        <end position="345"/>
    </location>
</feature>
<dbReference type="PANTHER" id="PTHR43221:SF2">
    <property type="entry name" value="PROTEASE HTPX HOMOLOG"/>
    <property type="match status" value="1"/>
</dbReference>
<dbReference type="InterPro" id="IPR001915">
    <property type="entry name" value="Peptidase_M48"/>
</dbReference>
<evidence type="ECO:0000313" key="14">
    <source>
        <dbReference type="Proteomes" id="UP000248857"/>
    </source>
</evidence>
<dbReference type="PANTHER" id="PTHR43221">
    <property type="entry name" value="PROTEASE HTPX"/>
    <property type="match status" value="1"/>
</dbReference>
<comment type="caution">
    <text evidence="13">The sequence shown here is derived from an EMBL/GenBank/DDBJ whole genome shotgun (WGS) entry which is preliminary data.</text>
</comment>
<keyword evidence="6 13" id="KW-0378">Hydrolase</keyword>
<evidence type="ECO:0000256" key="8">
    <source>
        <dbReference type="ARBA" id="ARBA00022989"/>
    </source>
</evidence>
<dbReference type="RefSeq" id="WP_110985511.1">
    <property type="nucleotide sequence ID" value="NZ_CAWNWM010000004.1"/>
</dbReference>
<keyword evidence="5" id="KW-0479">Metal-binding</keyword>
<dbReference type="InterPro" id="IPR011990">
    <property type="entry name" value="TPR-like_helical_dom_sf"/>
</dbReference>
<dbReference type="Proteomes" id="UP000248857">
    <property type="component" value="Unassembled WGS sequence"/>
</dbReference>
<keyword evidence="2" id="KW-1003">Cell membrane</keyword>
<proteinExistence type="predicted"/>
<evidence type="ECO:0000256" key="6">
    <source>
        <dbReference type="ARBA" id="ARBA00022801"/>
    </source>
</evidence>
<dbReference type="EC" id="3.4.24.-" evidence="13"/>
<protein>
    <submittedName>
        <fullName evidence="13">Protease HtpX</fullName>
        <ecNumber evidence="13">3.4.24.-</ecNumber>
    </submittedName>
</protein>
<keyword evidence="3 13" id="KW-0645">Protease</keyword>
<keyword evidence="10 11" id="KW-0472">Membrane</keyword>
<evidence type="ECO:0000256" key="7">
    <source>
        <dbReference type="ARBA" id="ARBA00022833"/>
    </source>
</evidence>
<evidence type="ECO:0000256" key="5">
    <source>
        <dbReference type="ARBA" id="ARBA00022723"/>
    </source>
</evidence>
<sequence length="632" mass="73282">MNRWLTRLHKQKISTPEDFDALVQKIEVVARRNPVYYRSRLKLLACLGYGYILTVFSLLFAALWGLRQLLIESQSYEFVGQIKWVALLIFAGLVNLFVVKAKPPPGITLTRKLAPALFAVIDELTSALKAPRINKIILDDDLNAAVMQRPWLGLIGWHTNYLLIGLPLMQALSPEQCKAVIAHELAHLRGGDGRVSAWIYRIRHTWYELAERFGKNSSGGFLFHQFFSWYGPYFKAYSFVHARSQEYEADRLAANLTGVQHKAEALIWLYVNGLFVTKEFWPDFQRRTLTLIDPPDNFVSQLLAKLRRGMTLEQSHDWLALSLARQTTNASTHPCLTERIEALGYTVETPLYPPTERATALLGDRTNDFAKQLDQLWQTEETKNWQDKYDCHQRQLDCLNRLSNKSEHLLTIEEKIKQASLIWTLQDPQAALPLFQAILEQEPEDTVVRYWVGFLLSEQGNEAGIPHLEFVADRDPSLLISACQQLYPFYLKQDRGPEAEDCKQRWQAHENVWRPARTERAEFDAKTQFVPHDLPISEVRQLVESLSDFREVKSVYIVRKVVERFPEHPYYVFAIARRSYQGMGKEYRTDHKLSMLIQSEIAFSRSYTLRFLDQGEPWKRLKQVSGALVYHH</sequence>
<keyword evidence="7" id="KW-0862">Zinc</keyword>
<keyword evidence="8 11" id="KW-1133">Transmembrane helix</keyword>
<evidence type="ECO:0000256" key="1">
    <source>
        <dbReference type="ARBA" id="ARBA00001947"/>
    </source>
</evidence>
<dbReference type="GO" id="GO:0004222">
    <property type="term" value="F:metalloendopeptidase activity"/>
    <property type="evidence" value="ECO:0007669"/>
    <property type="project" value="InterPro"/>
</dbReference>
<gene>
    <name evidence="13" type="primary">htpX_2</name>
    <name evidence="13" type="ORF">C1752_01532</name>
</gene>
<dbReference type="AlphaFoldDB" id="A0A2W1K0A4"/>